<evidence type="ECO:0000313" key="4">
    <source>
        <dbReference type="Proteomes" id="UP000283644"/>
    </source>
</evidence>
<evidence type="ECO:0000256" key="1">
    <source>
        <dbReference type="SAM" id="MobiDB-lite"/>
    </source>
</evidence>
<dbReference type="EMBL" id="QXGH01000028">
    <property type="protein sequence ID" value="RHW24926.1"/>
    <property type="molecule type" value="Genomic_DNA"/>
</dbReference>
<evidence type="ECO:0000259" key="2">
    <source>
        <dbReference type="PROSITE" id="PS50125"/>
    </source>
</evidence>
<dbReference type="InterPro" id="IPR001054">
    <property type="entry name" value="A/G_cyclase"/>
</dbReference>
<sequence>MPACRWWRTRIAMSLHKSLRDMVVSRGRGVVEDGSEFRAALDDYLTEDEVTIGELNLLSDAVRLGAVARLLDLLGHGATPAAAVETAGSSLARDRGSDDVRRATWALGVIGYALGHVPENLLSGDLDEETLLQPDRAPPMQGADTRPPVQAPPPPPDFATTGSPRSPLTGATILSDADAVLPAGTVTMLFSDIEGSTGLVRQLGTAWPDVLSEQRRVCRDAWAAHDGVEMGTEDDSFFVVFARAGDALAAAADAQRALAAHSWPDGAGVRVRMGVHTGSPRRIEEGYVGFDVHKTARIGLLAHGGQVLVSDSTAVLVSEQLAGGLRLRDLGEHRVKDVPGPVRVHQLVGPDLADDFSPLRSLGRAINLPGTLTPIVGREAEVAEVAALFTGDGTRLVTVTGPGGTGKTRLAIAVAEVLAADLADDVCFVALAGVTEVATAWTTIARSLDLPSDSHLPPKFFDHLAQRRVVLVLDNLEQIEEVDGLVRELLEGAPHLRIVATSRRPLHVAGEHEYALGTLSLPATDELPAVAASEAGLLFARCAARVRRGFEIDAGNAADVAALLRALDGLPLAIELAATRIRLFNPAALLARLDTVLDVDAGGSGGSGVPERQRTLRGAIEWSFRLLPPDQQRLLAWLSVFAGGADVDAVTAVAPADLGADPIDALLALVEASFVVPRYDVDPPRFELLVTMRRFAGEHLDHLGETRVARQAHAQHFGAWVTGLRDRARAGDAVAAEFVAELFNLHELLSHNHEPVIHPTEDASLTSLQLRSFAAGLATNARQIATALAWTESPRIKAGRAEDPMGYLACCLERATALSYGDPAACRAVLQAVLDELPTARTTTENGAGLVEAVSPDFIEAKTTAYLSMILVTLDLFDEAETYGRQALALPGLARTERSKLLTALSQVAMARDDFVEARRLILGLRELDQAAGDAWRLISDELLLADVEVRMNTPDRAHARLAAVCPRVRELGDIVLTIELASILAAALGADLPAPAARTFGAIETATAAAGMVDHEPDWTQAEHDRLRERLGAQLDEELARGKALSLEETIDELMSHPVPQVALD</sequence>
<name>A0A417XX27_9ACTN</name>
<dbReference type="InterPro" id="IPR029787">
    <property type="entry name" value="Nucleotide_cyclase"/>
</dbReference>
<dbReference type="GO" id="GO:0004016">
    <property type="term" value="F:adenylate cyclase activity"/>
    <property type="evidence" value="ECO:0007669"/>
    <property type="project" value="UniProtKB-ARBA"/>
</dbReference>
<dbReference type="InterPro" id="IPR049945">
    <property type="entry name" value="AAA_22"/>
</dbReference>
<dbReference type="PRINTS" id="PR00364">
    <property type="entry name" value="DISEASERSIST"/>
</dbReference>
<feature type="region of interest" description="Disordered" evidence="1">
    <location>
        <begin position="132"/>
        <end position="169"/>
    </location>
</feature>
<comment type="caution">
    <text evidence="3">The sequence shown here is derived from an EMBL/GenBank/DDBJ whole genome shotgun (WGS) entry which is preliminary data.</text>
</comment>
<keyword evidence="4" id="KW-1185">Reference proteome</keyword>
<proteinExistence type="predicted"/>
<dbReference type="PANTHER" id="PTHR47691">
    <property type="entry name" value="REGULATOR-RELATED"/>
    <property type="match status" value="1"/>
</dbReference>
<dbReference type="SMART" id="SM00044">
    <property type="entry name" value="CYCc"/>
    <property type="match status" value="1"/>
</dbReference>
<dbReference type="PROSITE" id="PS50125">
    <property type="entry name" value="GUANYLATE_CYCLASE_2"/>
    <property type="match status" value="1"/>
</dbReference>
<dbReference type="PANTHER" id="PTHR47691:SF3">
    <property type="entry name" value="HTH-TYPE TRANSCRIPTIONAL REGULATOR RV0890C-RELATED"/>
    <property type="match status" value="1"/>
</dbReference>
<dbReference type="CDD" id="cd07302">
    <property type="entry name" value="CHD"/>
    <property type="match status" value="1"/>
</dbReference>
<dbReference type="Gene3D" id="3.40.50.300">
    <property type="entry name" value="P-loop containing nucleotide triphosphate hydrolases"/>
    <property type="match status" value="1"/>
</dbReference>
<protein>
    <submittedName>
        <fullName evidence="3">Adenylate/guanylate cyclase domain-containing protein</fullName>
    </submittedName>
</protein>
<feature type="domain" description="Guanylate cyclase" evidence="2">
    <location>
        <begin position="187"/>
        <end position="279"/>
    </location>
</feature>
<dbReference type="SUPFAM" id="SSF52540">
    <property type="entry name" value="P-loop containing nucleoside triphosphate hydrolases"/>
    <property type="match status" value="1"/>
</dbReference>
<dbReference type="Pfam" id="PF00211">
    <property type="entry name" value="Guanylate_cyc"/>
    <property type="match status" value="1"/>
</dbReference>
<dbReference type="AlphaFoldDB" id="A0A417XX27"/>
<dbReference type="Pfam" id="PF13401">
    <property type="entry name" value="AAA_22"/>
    <property type="match status" value="1"/>
</dbReference>
<evidence type="ECO:0000313" key="3">
    <source>
        <dbReference type="EMBL" id="RHW24926.1"/>
    </source>
</evidence>
<gene>
    <name evidence="3" type="ORF">D0Z08_22260</name>
</gene>
<accession>A0A417XX27</accession>
<dbReference type="Gene3D" id="3.30.70.1230">
    <property type="entry name" value="Nucleotide cyclase"/>
    <property type="match status" value="1"/>
</dbReference>
<dbReference type="OrthoDB" id="3755432at2"/>
<organism evidence="3 4">
    <name type="scientific">Nocardioides immobilis</name>
    <dbReference type="NCBI Taxonomy" id="2049295"/>
    <lineage>
        <taxon>Bacteria</taxon>
        <taxon>Bacillati</taxon>
        <taxon>Actinomycetota</taxon>
        <taxon>Actinomycetes</taxon>
        <taxon>Propionibacteriales</taxon>
        <taxon>Nocardioidaceae</taxon>
        <taxon>Nocardioides</taxon>
    </lineage>
</organism>
<dbReference type="GO" id="GO:0016887">
    <property type="term" value="F:ATP hydrolysis activity"/>
    <property type="evidence" value="ECO:0007669"/>
    <property type="project" value="InterPro"/>
</dbReference>
<dbReference type="SUPFAM" id="SSF55073">
    <property type="entry name" value="Nucleotide cyclase"/>
    <property type="match status" value="1"/>
</dbReference>
<dbReference type="GO" id="GO:0009190">
    <property type="term" value="P:cyclic nucleotide biosynthetic process"/>
    <property type="evidence" value="ECO:0007669"/>
    <property type="project" value="InterPro"/>
</dbReference>
<dbReference type="Proteomes" id="UP000283644">
    <property type="component" value="Unassembled WGS sequence"/>
</dbReference>
<reference evidence="3 4" key="1">
    <citation type="submission" date="2018-09" db="EMBL/GenBank/DDBJ databases">
        <title>Genome sequencing of Nocardioides immobilis CCTCC AB 2017083 for comparison to Nocardioides silvaticus.</title>
        <authorList>
            <person name="Li C."/>
            <person name="Wang G."/>
        </authorList>
    </citation>
    <scope>NUCLEOTIDE SEQUENCE [LARGE SCALE GENOMIC DNA]</scope>
    <source>
        <strain evidence="3 4">CCTCC AB 2017083</strain>
    </source>
</reference>
<dbReference type="InterPro" id="IPR027417">
    <property type="entry name" value="P-loop_NTPase"/>
</dbReference>
<dbReference type="GO" id="GO:0035556">
    <property type="term" value="P:intracellular signal transduction"/>
    <property type="evidence" value="ECO:0007669"/>
    <property type="project" value="InterPro"/>
</dbReference>